<dbReference type="PANTHER" id="PTHR30483:SF6">
    <property type="entry name" value="PERIPLASMIC BINDING PROTEIN OF ABC TRANSPORTER FOR NATURAL AMINO ACIDS"/>
    <property type="match status" value="1"/>
</dbReference>
<organism evidence="8">
    <name type="scientific">Desulfacinum infernum</name>
    <dbReference type="NCBI Taxonomy" id="35837"/>
    <lineage>
        <taxon>Bacteria</taxon>
        <taxon>Pseudomonadati</taxon>
        <taxon>Thermodesulfobacteriota</taxon>
        <taxon>Syntrophobacteria</taxon>
        <taxon>Syntrophobacterales</taxon>
        <taxon>Syntrophobacteraceae</taxon>
        <taxon>Desulfacinum</taxon>
    </lineage>
</organism>
<keyword evidence="2" id="KW-0813">Transport</keyword>
<protein>
    <recommendedName>
        <fullName evidence="7">Leucine-binding protein domain-containing protein</fullName>
    </recommendedName>
</protein>
<name>A0A832A3E6_9BACT</name>
<evidence type="ECO:0000256" key="2">
    <source>
        <dbReference type="ARBA" id="ARBA00022448"/>
    </source>
</evidence>
<dbReference type="PRINTS" id="PR00337">
    <property type="entry name" value="LEUILEVALBP"/>
</dbReference>
<keyword evidence="3" id="KW-0732">Signal</keyword>
<comment type="caution">
    <text evidence="8">The sequence shown here is derived from an EMBL/GenBank/DDBJ whole genome shotgun (WGS) entry which is preliminary data.</text>
</comment>
<keyword evidence="4" id="KW-0029">Amino-acid transport</keyword>
<accession>A0A832A3E6</accession>
<dbReference type="SUPFAM" id="SSF53822">
    <property type="entry name" value="Periplasmic binding protein-like I"/>
    <property type="match status" value="1"/>
</dbReference>
<dbReference type="PANTHER" id="PTHR30483">
    <property type="entry name" value="LEUCINE-SPECIFIC-BINDING PROTEIN"/>
    <property type="match status" value="1"/>
</dbReference>
<reference evidence="8" key="1">
    <citation type="journal article" date="2020" name="mSystems">
        <title>Genome- and Community-Level Interaction Insights into Carbon Utilization and Element Cycling Functions of Hydrothermarchaeota in Hydrothermal Sediment.</title>
        <authorList>
            <person name="Zhou Z."/>
            <person name="Liu Y."/>
            <person name="Xu W."/>
            <person name="Pan J."/>
            <person name="Luo Z.H."/>
            <person name="Li M."/>
        </authorList>
    </citation>
    <scope>NUCLEOTIDE SEQUENCE [LARGE SCALE GENOMIC DNA]</scope>
    <source>
        <strain evidence="8">SpSt-456</strain>
    </source>
</reference>
<dbReference type="Gene3D" id="3.40.50.2300">
    <property type="match status" value="2"/>
</dbReference>
<evidence type="ECO:0000313" key="8">
    <source>
        <dbReference type="EMBL" id="HFK97181.1"/>
    </source>
</evidence>
<comment type="similarity">
    <text evidence="1">Belongs to the leucine-binding protein family.</text>
</comment>
<evidence type="ECO:0000259" key="7">
    <source>
        <dbReference type="Pfam" id="PF13458"/>
    </source>
</evidence>
<proteinExistence type="inferred from homology"/>
<dbReference type="Pfam" id="PF13458">
    <property type="entry name" value="Peripla_BP_6"/>
    <property type="match status" value="1"/>
</dbReference>
<feature type="region of interest" description="Disordered" evidence="5">
    <location>
        <begin position="1"/>
        <end position="33"/>
    </location>
</feature>
<dbReference type="InterPro" id="IPR051010">
    <property type="entry name" value="BCAA_transport"/>
</dbReference>
<keyword evidence="6" id="KW-0812">Transmembrane</keyword>
<feature type="domain" description="Leucine-binding protein" evidence="7">
    <location>
        <begin position="64"/>
        <end position="399"/>
    </location>
</feature>
<sequence>MNHLAPSGPMAYGGLDSAPRAVRGRGPKEKGRRGTMPFARLFLRFVFTWALVAGLAHGGYAAAPVRLGAINPLTGKLANHGQEILSGIEVAVDEINEGGGLAGRPVQLVSRDDQSQPETAVNQAQDLIYREKVTALTGGYVDSLVGPISQLALKARIPYVASASLQKDLTLEGKNPFFFRISHLDGVTEPLCRFLPEAMPGKKAAILHAATPGATEFSQVLFQCLRRAGVELPLVEKFRPGTPDFAPFLLKMRSLHADVLISAGFFPDHLILVRQIREQNMPLTAYVGPWGIAYPEFIQQMGPAAENLLGMSAWHPDFPYPGTEESSRRFSETFRAKYGRDPTSTVMHGYTAAKVLLEAMRTVIQQGAPLDGPHIADALRAMDATLPLGRVQFDAKGDPRHYRQVVVQIQNGRLVPVYPADRAQGTWIPMSGPTN</sequence>
<keyword evidence="6" id="KW-0472">Membrane</keyword>
<dbReference type="InterPro" id="IPR028082">
    <property type="entry name" value="Peripla_BP_I"/>
</dbReference>
<dbReference type="EMBL" id="DSTK01000022">
    <property type="protein sequence ID" value="HFK97181.1"/>
    <property type="molecule type" value="Genomic_DNA"/>
</dbReference>
<feature type="compositionally biased region" description="Basic residues" evidence="5">
    <location>
        <begin position="22"/>
        <end position="33"/>
    </location>
</feature>
<dbReference type="InterPro" id="IPR000709">
    <property type="entry name" value="Leu_Ile_Val-bd"/>
</dbReference>
<evidence type="ECO:0000256" key="4">
    <source>
        <dbReference type="ARBA" id="ARBA00022970"/>
    </source>
</evidence>
<evidence type="ECO:0000256" key="6">
    <source>
        <dbReference type="SAM" id="Phobius"/>
    </source>
</evidence>
<dbReference type="InterPro" id="IPR028081">
    <property type="entry name" value="Leu-bd"/>
</dbReference>
<gene>
    <name evidence="8" type="ORF">ENS06_07635</name>
</gene>
<feature type="transmembrane region" description="Helical" evidence="6">
    <location>
        <begin position="41"/>
        <end position="63"/>
    </location>
</feature>
<evidence type="ECO:0000256" key="5">
    <source>
        <dbReference type="SAM" id="MobiDB-lite"/>
    </source>
</evidence>
<evidence type="ECO:0000256" key="1">
    <source>
        <dbReference type="ARBA" id="ARBA00010062"/>
    </source>
</evidence>
<keyword evidence="6" id="KW-1133">Transmembrane helix</keyword>
<evidence type="ECO:0000256" key="3">
    <source>
        <dbReference type="ARBA" id="ARBA00022729"/>
    </source>
</evidence>
<dbReference type="GO" id="GO:0006865">
    <property type="term" value="P:amino acid transport"/>
    <property type="evidence" value="ECO:0007669"/>
    <property type="project" value="UniProtKB-KW"/>
</dbReference>
<dbReference type="AlphaFoldDB" id="A0A832A3E6"/>